<dbReference type="InterPro" id="IPR002898">
    <property type="entry name" value="MotA_ExbB_proton_chnl"/>
</dbReference>
<dbReference type="EMBL" id="AUPZ01000001">
    <property type="protein sequence ID" value="EQB40677.1"/>
    <property type="molecule type" value="Genomic_DNA"/>
</dbReference>
<name>T0JUJ3_9BACT</name>
<organism evidence="11 12">
    <name type="scientific">Sulfurimonas hongkongensis</name>
    <dbReference type="NCBI Taxonomy" id="1172190"/>
    <lineage>
        <taxon>Bacteria</taxon>
        <taxon>Pseudomonadati</taxon>
        <taxon>Campylobacterota</taxon>
        <taxon>Epsilonproteobacteria</taxon>
        <taxon>Campylobacterales</taxon>
        <taxon>Sulfurimonadaceae</taxon>
        <taxon>Sulfurimonas</taxon>
    </lineage>
</organism>
<evidence type="ECO:0000256" key="9">
    <source>
        <dbReference type="SAM" id="Phobius"/>
    </source>
</evidence>
<dbReference type="InterPro" id="IPR014172">
    <property type="entry name" value="TonB_ExbB_2"/>
</dbReference>
<gene>
    <name evidence="11" type="ORF">M947_00060</name>
</gene>
<dbReference type="InterPro" id="IPR050790">
    <property type="entry name" value="ExbB/TolQ_transport"/>
</dbReference>
<keyword evidence="5 8" id="KW-0653">Protein transport</keyword>
<evidence type="ECO:0000256" key="7">
    <source>
        <dbReference type="ARBA" id="ARBA00023136"/>
    </source>
</evidence>
<dbReference type="PATRIC" id="fig|1172190.3.peg.11"/>
<evidence type="ECO:0000259" key="10">
    <source>
        <dbReference type="Pfam" id="PF01618"/>
    </source>
</evidence>
<proteinExistence type="inferred from homology"/>
<feature type="transmembrane region" description="Helical" evidence="9">
    <location>
        <begin position="12"/>
        <end position="30"/>
    </location>
</feature>
<keyword evidence="7 9" id="KW-0472">Membrane</keyword>
<evidence type="ECO:0000256" key="2">
    <source>
        <dbReference type="ARBA" id="ARBA00022448"/>
    </source>
</evidence>
<evidence type="ECO:0000256" key="6">
    <source>
        <dbReference type="ARBA" id="ARBA00022989"/>
    </source>
</evidence>
<protein>
    <submittedName>
        <fullName evidence="11">Biopolymer transporter ExbB</fullName>
    </submittedName>
</protein>
<dbReference type="NCBIfam" id="TIGR02805">
    <property type="entry name" value="exbB2"/>
    <property type="match status" value="1"/>
</dbReference>
<keyword evidence="12" id="KW-1185">Reference proteome</keyword>
<evidence type="ECO:0000256" key="5">
    <source>
        <dbReference type="ARBA" id="ARBA00022927"/>
    </source>
</evidence>
<keyword evidence="6 9" id="KW-1133">Transmembrane helix</keyword>
<feature type="transmembrane region" description="Helical" evidence="9">
    <location>
        <begin position="99"/>
        <end position="123"/>
    </location>
</feature>
<evidence type="ECO:0000256" key="3">
    <source>
        <dbReference type="ARBA" id="ARBA00022475"/>
    </source>
</evidence>
<evidence type="ECO:0000313" key="12">
    <source>
        <dbReference type="Proteomes" id="UP000015520"/>
    </source>
</evidence>
<comment type="subcellular location">
    <subcellularLocation>
        <location evidence="1">Cell inner membrane</location>
        <topology evidence="1">Multi-pass membrane protein</topology>
    </subcellularLocation>
    <subcellularLocation>
        <location evidence="8">Membrane</location>
        <topology evidence="8">Multi-pass membrane protein</topology>
    </subcellularLocation>
</comment>
<dbReference type="GO" id="GO:0055085">
    <property type="term" value="P:transmembrane transport"/>
    <property type="evidence" value="ECO:0007669"/>
    <property type="project" value="InterPro"/>
</dbReference>
<evidence type="ECO:0000256" key="1">
    <source>
        <dbReference type="ARBA" id="ARBA00004429"/>
    </source>
</evidence>
<keyword evidence="3" id="KW-1003">Cell membrane</keyword>
<dbReference type="Proteomes" id="UP000015520">
    <property type="component" value="Unassembled WGS sequence"/>
</dbReference>
<dbReference type="OrthoDB" id="9805133at2"/>
<dbReference type="GO" id="GO:0017038">
    <property type="term" value="P:protein import"/>
    <property type="evidence" value="ECO:0007669"/>
    <property type="project" value="TreeGrafter"/>
</dbReference>
<reference evidence="11 12" key="1">
    <citation type="submission" date="2013-07" db="EMBL/GenBank/DDBJ databases">
        <title>Sulfurimonas hongkongensis AST-10 Genome Sequencing.</title>
        <authorList>
            <person name="Cai L."/>
            <person name="Zhang T."/>
        </authorList>
    </citation>
    <scope>NUCLEOTIDE SEQUENCE [LARGE SCALE GENOMIC DNA]</scope>
    <source>
        <strain evidence="11 12">AST-10</strain>
    </source>
</reference>
<accession>T0JUJ3</accession>
<comment type="caution">
    <text evidence="11">The sequence shown here is derived from an EMBL/GenBank/DDBJ whole genome shotgun (WGS) entry which is preliminary data.</text>
</comment>
<keyword evidence="4 9" id="KW-0812">Transmembrane</keyword>
<sequence>MNIELLKDIVDYGIIGLLGVMSFMTFWFWIERILFFKGVNVNNFETKEELELVLTNNVNIISTFGSNAPYIGLLGTVFGIIITFYAMGQSDALDAKMIMTSLALALKATAMGLIVAIPAIVFYNHLARKIEVVLAHWDMKEKAKHAN</sequence>
<dbReference type="PANTHER" id="PTHR30625:SF15">
    <property type="entry name" value="BIOPOLYMER TRANSPORT PROTEIN EXBB"/>
    <property type="match status" value="1"/>
</dbReference>
<dbReference type="PANTHER" id="PTHR30625">
    <property type="entry name" value="PROTEIN TOLQ"/>
    <property type="match status" value="1"/>
</dbReference>
<dbReference type="eggNOG" id="COG0811">
    <property type="taxonomic scope" value="Bacteria"/>
</dbReference>
<comment type="similarity">
    <text evidence="8">Belongs to the exbB/tolQ family.</text>
</comment>
<feature type="transmembrane region" description="Helical" evidence="9">
    <location>
        <begin position="68"/>
        <end position="87"/>
    </location>
</feature>
<dbReference type="RefSeq" id="WP_021286298.1">
    <property type="nucleotide sequence ID" value="NZ_AUPZ01000001.1"/>
</dbReference>
<dbReference type="STRING" id="1172190.M947_00060"/>
<evidence type="ECO:0000256" key="4">
    <source>
        <dbReference type="ARBA" id="ARBA00022692"/>
    </source>
</evidence>
<dbReference type="AlphaFoldDB" id="T0JUJ3"/>
<feature type="domain" description="MotA/TolQ/ExbB proton channel" evidence="10">
    <location>
        <begin position="53"/>
        <end position="139"/>
    </location>
</feature>
<keyword evidence="2 8" id="KW-0813">Transport</keyword>
<evidence type="ECO:0000313" key="11">
    <source>
        <dbReference type="EMBL" id="EQB40677.1"/>
    </source>
</evidence>
<dbReference type="Pfam" id="PF01618">
    <property type="entry name" value="MotA_ExbB"/>
    <property type="match status" value="1"/>
</dbReference>
<dbReference type="GO" id="GO:0005886">
    <property type="term" value="C:plasma membrane"/>
    <property type="evidence" value="ECO:0007669"/>
    <property type="project" value="UniProtKB-SubCell"/>
</dbReference>
<evidence type="ECO:0000256" key="8">
    <source>
        <dbReference type="RuleBase" id="RU004057"/>
    </source>
</evidence>